<name>A0A5C5Z5C7_9BACT</name>
<dbReference type="OrthoDB" id="254093at2"/>
<gene>
    <name evidence="1" type="ORF">CA13_39810</name>
</gene>
<evidence type="ECO:0000313" key="1">
    <source>
        <dbReference type="EMBL" id="TWT82518.1"/>
    </source>
</evidence>
<proteinExistence type="predicted"/>
<reference evidence="1 2" key="1">
    <citation type="submission" date="2019-02" db="EMBL/GenBank/DDBJ databases">
        <title>Deep-cultivation of Planctomycetes and their phenomic and genomic characterization uncovers novel biology.</title>
        <authorList>
            <person name="Wiegand S."/>
            <person name="Jogler M."/>
            <person name="Boedeker C."/>
            <person name="Pinto D."/>
            <person name="Vollmers J."/>
            <person name="Rivas-Marin E."/>
            <person name="Kohn T."/>
            <person name="Peeters S.H."/>
            <person name="Heuer A."/>
            <person name="Rast P."/>
            <person name="Oberbeckmann S."/>
            <person name="Bunk B."/>
            <person name="Jeske O."/>
            <person name="Meyerdierks A."/>
            <person name="Storesund J.E."/>
            <person name="Kallscheuer N."/>
            <person name="Luecker S."/>
            <person name="Lage O.M."/>
            <person name="Pohl T."/>
            <person name="Merkel B.J."/>
            <person name="Hornburger P."/>
            <person name="Mueller R.-W."/>
            <person name="Bruemmer F."/>
            <person name="Labrenz M."/>
            <person name="Spormann A.M."/>
            <person name="Op Den Camp H."/>
            <person name="Overmann J."/>
            <person name="Amann R."/>
            <person name="Jetten M.S.M."/>
            <person name="Mascher T."/>
            <person name="Medema M.H."/>
            <person name="Devos D.P."/>
            <person name="Kaster A.-K."/>
            <person name="Ovreas L."/>
            <person name="Rohde M."/>
            <person name="Galperin M.Y."/>
            <person name="Jogler C."/>
        </authorList>
    </citation>
    <scope>NUCLEOTIDE SEQUENCE [LARGE SCALE GENOMIC DNA]</scope>
    <source>
        <strain evidence="1 2">CA13</strain>
    </source>
</reference>
<accession>A0A5C5Z5C7</accession>
<protein>
    <submittedName>
        <fullName evidence="1">Uncharacterized protein</fullName>
    </submittedName>
</protein>
<dbReference type="AlphaFoldDB" id="A0A5C5Z5C7"/>
<organism evidence="1 2">
    <name type="scientific">Novipirellula herctigrandis</name>
    <dbReference type="NCBI Taxonomy" id="2527986"/>
    <lineage>
        <taxon>Bacteria</taxon>
        <taxon>Pseudomonadati</taxon>
        <taxon>Planctomycetota</taxon>
        <taxon>Planctomycetia</taxon>
        <taxon>Pirellulales</taxon>
        <taxon>Pirellulaceae</taxon>
        <taxon>Novipirellula</taxon>
    </lineage>
</organism>
<dbReference type="RefSeq" id="WP_146399050.1">
    <property type="nucleotide sequence ID" value="NZ_SJPJ01000001.1"/>
</dbReference>
<comment type="caution">
    <text evidence="1">The sequence shown here is derived from an EMBL/GenBank/DDBJ whole genome shotgun (WGS) entry which is preliminary data.</text>
</comment>
<dbReference type="EMBL" id="SJPJ01000001">
    <property type="protein sequence ID" value="TWT82518.1"/>
    <property type="molecule type" value="Genomic_DNA"/>
</dbReference>
<sequence length="365" mass="41516">MTTTFVDTTVRENSVVRDKSAVRAKPSEVDPATSKPFTLEQELKPFGTWVDAPVWVPPKDSNKEMAESMLQQSGLPTSKSKRWASVEREHRDRFTQVREIELAKASIRLPKGRLFVSVTERQHFDRITDAIPDCVQTRLDEFLAGPGRRTGVKVYYLKPLCVEVGDDLVFTSREDVMTAIETIQQEVFTEYRRLYIPRRGKQFIRQAAHTSLALPREIAKFVMQRRKKIVDAYHAKLEFQRRKTALRALRAHQKCRSHGCTFDEMLALTNPLERDDVIGQYAIEKELSRAKQDQLLRMAAGQLPWFVALSMGLSYLSALSTITLTFAPPIMVCDPAFVAEFPGSGGVLMNIGHFDEIGGVRHVEF</sequence>
<keyword evidence="2" id="KW-1185">Reference proteome</keyword>
<evidence type="ECO:0000313" key="2">
    <source>
        <dbReference type="Proteomes" id="UP000315010"/>
    </source>
</evidence>
<dbReference type="Proteomes" id="UP000315010">
    <property type="component" value="Unassembled WGS sequence"/>
</dbReference>